<feature type="transmembrane region" description="Helical" evidence="1">
    <location>
        <begin position="20"/>
        <end position="47"/>
    </location>
</feature>
<proteinExistence type="predicted"/>
<keyword evidence="1" id="KW-0472">Membrane</keyword>
<dbReference type="Proteomes" id="UP001596058">
    <property type="component" value="Unassembled WGS sequence"/>
</dbReference>
<gene>
    <name evidence="2" type="ORF">ACFPZ3_11855</name>
</gene>
<protein>
    <submittedName>
        <fullName evidence="2">Uncharacterized protein</fullName>
    </submittedName>
</protein>
<evidence type="ECO:0000313" key="3">
    <source>
        <dbReference type="Proteomes" id="UP001596058"/>
    </source>
</evidence>
<feature type="transmembrane region" description="Helical" evidence="1">
    <location>
        <begin position="155"/>
        <end position="175"/>
    </location>
</feature>
<evidence type="ECO:0000256" key="1">
    <source>
        <dbReference type="SAM" id="Phobius"/>
    </source>
</evidence>
<dbReference type="RefSeq" id="WP_379514069.1">
    <property type="nucleotide sequence ID" value="NZ_JBHSPA010000015.1"/>
</dbReference>
<keyword evidence="3" id="KW-1185">Reference proteome</keyword>
<accession>A0ABW1CI30</accession>
<organism evidence="2 3">
    <name type="scientific">Nonomuraea insulae</name>
    <dbReference type="NCBI Taxonomy" id="1616787"/>
    <lineage>
        <taxon>Bacteria</taxon>
        <taxon>Bacillati</taxon>
        <taxon>Actinomycetota</taxon>
        <taxon>Actinomycetes</taxon>
        <taxon>Streptosporangiales</taxon>
        <taxon>Streptosporangiaceae</taxon>
        <taxon>Nonomuraea</taxon>
    </lineage>
</organism>
<keyword evidence="1" id="KW-1133">Transmembrane helix</keyword>
<name>A0ABW1CI30_9ACTN</name>
<reference evidence="3" key="1">
    <citation type="journal article" date="2019" name="Int. J. Syst. Evol. Microbiol.">
        <title>The Global Catalogue of Microorganisms (GCM) 10K type strain sequencing project: providing services to taxonomists for standard genome sequencing and annotation.</title>
        <authorList>
            <consortium name="The Broad Institute Genomics Platform"/>
            <consortium name="The Broad Institute Genome Sequencing Center for Infectious Disease"/>
            <person name="Wu L."/>
            <person name="Ma J."/>
        </authorList>
    </citation>
    <scope>NUCLEOTIDE SEQUENCE [LARGE SCALE GENOMIC DNA]</scope>
    <source>
        <strain evidence="3">CCUG 53903</strain>
    </source>
</reference>
<evidence type="ECO:0000313" key="2">
    <source>
        <dbReference type="EMBL" id="MFC5824543.1"/>
    </source>
</evidence>
<sequence length="176" mass="17979">MTEFLSESRPLTRGRWPGPWGRVVLVLLWLGICLLPTVLGAGALALATGAAGTPGTLRVVACEDLGEGRYDCRGRFTPDSGEAVVEVPASPDSEAGDEMRAELTPEGDRAVPAGLTGVLAALALPAAGLGGLGLLPYVVMYWLGARRGRRAAMTGGVLVTAAGVLLLIVAVVGAFS</sequence>
<feature type="transmembrane region" description="Helical" evidence="1">
    <location>
        <begin position="118"/>
        <end position="143"/>
    </location>
</feature>
<comment type="caution">
    <text evidence="2">The sequence shown here is derived from an EMBL/GenBank/DDBJ whole genome shotgun (WGS) entry which is preliminary data.</text>
</comment>
<keyword evidence="1" id="KW-0812">Transmembrane</keyword>
<dbReference type="EMBL" id="JBHSPA010000015">
    <property type="protein sequence ID" value="MFC5824543.1"/>
    <property type="molecule type" value="Genomic_DNA"/>
</dbReference>